<protein>
    <submittedName>
        <fullName evidence="3">Uncharacterized protein</fullName>
    </submittedName>
</protein>
<name>A0AAV6JV56_9ERIC</name>
<keyword evidence="2" id="KW-0472">Membrane</keyword>
<comment type="caution">
    <text evidence="3">The sequence shown here is derived from an EMBL/GenBank/DDBJ whole genome shotgun (WGS) entry which is preliminary data.</text>
</comment>
<keyword evidence="2" id="KW-0812">Transmembrane</keyword>
<evidence type="ECO:0000313" key="4">
    <source>
        <dbReference type="Proteomes" id="UP000823749"/>
    </source>
</evidence>
<reference evidence="3 4" key="1">
    <citation type="submission" date="2020-08" db="EMBL/GenBank/DDBJ databases">
        <title>Plant Genome Project.</title>
        <authorList>
            <person name="Zhang R.-G."/>
        </authorList>
    </citation>
    <scope>NUCLEOTIDE SEQUENCE [LARGE SCALE GENOMIC DNA]</scope>
    <source>
        <strain evidence="3">WSP0</strain>
        <tissue evidence="3">Leaf</tissue>
    </source>
</reference>
<dbReference type="EMBL" id="JACTNZ010000006">
    <property type="protein sequence ID" value="KAG5544034.1"/>
    <property type="molecule type" value="Genomic_DNA"/>
</dbReference>
<evidence type="ECO:0000313" key="3">
    <source>
        <dbReference type="EMBL" id="KAG5544034.1"/>
    </source>
</evidence>
<evidence type="ECO:0000256" key="1">
    <source>
        <dbReference type="SAM" id="MobiDB-lite"/>
    </source>
</evidence>
<evidence type="ECO:0000256" key="2">
    <source>
        <dbReference type="SAM" id="Phobius"/>
    </source>
</evidence>
<sequence>MRPTISMATSLAPPLMAPPTKNKQPPNTMMFLRPKATVRRLATRDEAKPAMYRDDVNAVKVLLLYTQYMFVLASAAFFSIDGKNFLRNGTIVVTPPVTPNLMHLTWIKHEVSMAILGRFGDAQGIDETYQVLEESLEWSAGSAAIRGNSKLSKISS</sequence>
<organism evidence="3 4">
    <name type="scientific">Rhododendron griersonianum</name>
    <dbReference type="NCBI Taxonomy" id="479676"/>
    <lineage>
        <taxon>Eukaryota</taxon>
        <taxon>Viridiplantae</taxon>
        <taxon>Streptophyta</taxon>
        <taxon>Embryophyta</taxon>
        <taxon>Tracheophyta</taxon>
        <taxon>Spermatophyta</taxon>
        <taxon>Magnoliopsida</taxon>
        <taxon>eudicotyledons</taxon>
        <taxon>Gunneridae</taxon>
        <taxon>Pentapetalae</taxon>
        <taxon>asterids</taxon>
        <taxon>Ericales</taxon>
        <taxon>Ericaceae</taxon>
        <taxon>Ericoideae</taxon>
        <taxon>Rhodoreae</taxon>
        <taxon>Rhododendron</taxon>
    </lineage>
</organism>
<dbReference type="Proteomes" id="UP000823749">
    <property type="component" value="Chromosome 6"/>
</dbReference>
<proteinExistence type="predicted"/>
<gene>
    <name evidence="3" type="ORF">RHGRI_016702</name>
</gene>
<keyword evidence="2" id="KW-1133">Transmembrane helix</keyword>
<accession>A0AAV6JV56</accession>
<keyword evidence="4" id="KW-1185">Reference proteome</keyword>
<feature type="region of interest" description="Disordered" evidence="1">
    <location>
        <begin position="1"/>
        <end position="28"/>
    </location>
</feature>
<dbReference type="AlphaFoldDB" id="A0AAV6JV56"/>
<feature type="transmembrane region" description="Helical" evidence="2">
    <location>
        <begin position="61"/>
        <end position="80"/>
    </location>
</feature>